<dbReference type="Proteomes" id="UP000680038">
    <property type="component" value="Unassembled WGS sequence"/>
</dbReference>
<evidence type="ECO:0000313" key="3">
    <source>
        <dbReference type="EMBL" id="CAG4988567.1"/>
    </source>
</evidence>
<sequence length="137" mass="15460">MSSSADFTSKISVRPFSSDTDEEKEDLKKEAELYRDRLELQWDGLKANATEYGKQALIIGGVIATTYVVMNAILPGSKKDKKKKEEEPSVPRNHKQSAFQIGPAVQSLAWTLAVSWARQKLKNYIADDREPDENRES</sequence>
<keyword evidence="2" id="KW-1133">Transmembrane helix</keyword>
<organism evidence="3 4">
    <name type="scientific">Dyadobacter helix</name>
    <dbReference type="NCBI Taxonomy" id="2822344"/>
    <lineage>
        <taxon>Bacteria</taxon>
        <taxon>Pseudomonadati</taxon>
        <taxon>Bacteroidota</taxon>
        <taxon>Cytophagia</taxon>
        <taxon>Cytophagales</taxon>
        <taxon>Spirosomataceae</taxon>
        <taxon>Dyadobacter</taxon>
    </lineage>
</organism>
<protein>
    <submittedName>
        <fullName evidence="3">Uncharacterized protein</fullName>
    </submittedName>
</protein>
<keyword evidence="4" id="KW-1185">Reference proteome</keyword>
<evidence type="ECO:0000256" key="2">
    <source>
        <dbReference type="SAM" id="Phobius"/>
    </source>
</evidence>
<comment type="caution">
    <text evidence="3">The sequence shown here is derived from an EMBL/GenBank/DDBJ whole genome shotgun (WGS) entry which is preliminary data.</text>
</comment>
<name>A0A916J7C3_9BACT</name>
<keyword evidence="2" id="KW-0472">Membrane</keyword>
<evidence type="ECO:0000313" key="4">
    <source>
        <dbReference type="Proteomes" id="UP000680038"/>
    </source>
</evidence>
<dbReference type="RefSeq" id="WP_215236925.1">
    <property type="nucleotide sequence ID" value="NZ_CAJRAF010000001.1"/>
</dbReference>
<feature type="region of interest" description="Disordered" evidence="1">
    <location>
        <begin position="77"/>
        <end position="98"/>
    </location>
</feature>
<feature type="region of interest" description="Disordered" evidence="1">
    <location>
        <begin position="1"/>
        <end position="27"/>
    </location>
</feature>
<proteinExistence type="predicted"/>
<dbReference type="EMBL" id="CAJRAF010000001">
    <property type="protein sequence ID" value="CAG4988567.1"/>
    <property type="molecule type" value="Genomic_DNA"/>
</dbReference>
<dbReference type="AlphaFoldDB" id="A0A916J7C3"/>
<reference evidence="3" key="1">
    <citation type="submission" date="2021-04" db="EMBL/GenBank/DDBJ databases">
        <authorList>
            <person name="Rodrigo-Torres L."/>
            <person name="Arahal R. D."/>
            <person name="Lucena T."/>
        </authorList>
    </citation>
    <scope>NUCLEOTIDE SEQUENCE</scope>
    <source>
        <strain evidence="3">CECT 9275</strain>
    </source>
</reference>
<keyword evidence="2" id="KW-0812">Transmembrane</keyword>
<feature type="transmembrane region" description="Helical" evidence="2">
    <location>
        <begin position="56"/>
        <end position="74"/>
    </location>
</feature>
<gene>
    <name evidence="3" type="ORF">DYBT9275_00112</name>
</gene>
<evidence type="ECO:0000256" key="1">
    <source>
        <dbReference type="SAM" id="MobiDB-lite"/>
    </source>
</evidence>
<accession>A0A916J7C3</accession>
<feature type="compositionally biased region" description="Polar residues" evidence="1">
    <location>
        <begin position="1"/>
        <end position="18"/>
    </location>
</feature>